<evidence type="ECO:0000313" key="3">
    <source>
        <dbReference type="Proteomes" id="UP000799770"/>
    </source>
</evidence>
<dbReference type="AlphaFoldDB" id="A0A6A5YQN3"/>
<organism evidence="2 3">
    <name type="scientific">Lophiotrema nucula</name>
    <dbReference type="NCBI Taxonomy" id="690887"/>
    <lineage>
        <taxon>Eukaryota</taxon>
        <taxon>Fungi</taxon>
        <taxon>Dikarya</taxon>
        <taxon>Ascomycota</taxon>
        <taxon>Pezizomycotina</taxon>
        <taxon>Dothideomycetes</taxon>
        <taxon>Pleosporomycetidae</taxon>
        <taxon>Pleosporales</taxon>
        <taxon>Lophiotremataceae</taxon>
        <taxon>Lophiotrema</taxon>
    </lineage>
</organism>
<evidence type="ECO:0000256" key="1">
    <source>
        <dbReference type="SAM" id="Coils"/>
    </source>
</evidence>
<proteinExistence type="predicted"/>
<reference evidence="2" key="1">
    <citation type="journal article" date="2020" name="Stud. Mycol.">
        <title>101 Dothideomycetes genomes: a test case for predicting lifestyles and emergence of pathogens.</title>
        <authorList>
            <person name="Haridas S."/>
            <person name="Albert R."/>
            <person name="Binder M."/>
            <person name="Bloem J."/>
            <person name="Labutti K."/>
            <person name="Salamov A."/>
            <person name="Andreopoulos B."/>
            <person name="Baker S."/>
            <person name="Barry K."/>
            <person name="Bills G."/>
            <person name="Bluhm B."/>
            <person name="Cannon C."/>
            <person name="Castanera R."/>
            <person name="Culley D."/>
            <person name="Daum C."/>
            <person name="Ezra D."/>
            <person name="Gonzalez J."/>
            <person name="Henrissat B."/>
            <person name="Kuo A."/>
            <person name="Liang C."/>
            <person name="Lipzen A."/>
            <person name="Lutzoni F."/>
            <person name="Magnuson J."/>
            <person name="Mondo S."/>
            <person name="Nolan M."/>
            <person name="Ohm R."/>
            <person name="Pangilinan J."/>
            <person name="Park H.-J."/>
            <person name="Ramirez L."/>
            <person name="Alfaro M."/>
            <person name="Sun H."/>
            <person name="Tritt A."/>
            <person name="Yoshinaga Y."/>
            <person name="Zwiers L.-H."/>
            <person name="Turgeon B."/>
            <person name="Goodwin S."/>
            <person name="Spatafora J."/>
            <person name="Crous P."/>
            <person name="Grigoriev I."/>
        </authorList>
    </citation>
    <scope>NUCLEOTIDE SEQUENCE</scope>
    <source>
        <strain evidence="2">CBS 627.86</strain>
    </source>
</reference>
<protein>
    <submittedName>
        <fullName evidence="2">Uncharacterized protein</fullName>
    </submittedName>
</protein>
<dbReference type="Proteomes" id="UP000799770">
    <property type="component" value="Unassembled WGS sequence"/>
</dbReference>
<accession>A0A6A5YQN3</accession>
<keyword evidence="3" id="KW-1185">Reference proteome</keyword>
<gene>
    <name evidence="2" type="ORF">BDV96DRAFT_235781</name>
</gene>
<evidence type="ECO:0000313" key="2">
    <source>
        <dbReference type="EMBL" id="KAF2109425.1"/>
    </source>
</evidence>
<dbReference type="EMBL" id="ML977342">
    <property type="protein sequence ID" value="KAF2109425.1"/>
    <property type="molecule type" value="Genomic_DNA"/>
</dbReference>
<feature type="coiled-coil region" evidence="1">
    <location>
        <begin position="142"/>
        <end position="169"/>
    </location>
</feature>
<name>A0A6A5YQN3_9PLEO</name>
<sequence>MLRAEFATEVEYIWQILGKKEDEFYTMMVEDDSKEILRYELQLLVASVRSLWIEKTLLDFLIADISRQIRQAQREETASLRLFPHESRLRDDWTNRHSPQILAGMTRHNWESLKILVPQLATLEEHSRQEANGVPNPLSTEVERARKHLQAIERLLQECEAQVERAGSSSDGKYPYTNTIRALSAQYQA</sequence>
<dbReference type="OrthoDB" id="3915128at2759"/>
<keyword evidence="1" id="KW-0175">Coiled coil</keyword>